<protein>
    <recommendedName>
        <fullName evidence="2">HotDog ACOT-type domain-containing protein</fullName>
    </recommendedName>
</protein>
<dbReference type="CDD" id="cd03442">
    <property type="entry name" value="BFIT_BACH"/>
    <property type="match status" value="1"/>
</dbReference>
<proteinExistence type="predicted"/>
<sequence length="130" mass="14352">MKYSAKYSQLVMPDDANNVGTLFGGQMISWMDLAAAKVAYRFLQGTGIDGALTRAIENVEFREPVYPGEWVNFEGFVSKAGNSSFEVVIDAYAEGLKVKKRLACTAIITMVAVKKDSNDEYVKFPHGRSL</sequence>
<dbReference type="EMBL" id="UINC01000046">
    <property type="protein sequence ID" value="SUZ48004.1"/>
    <property type="molecule type" value="Genomic_DNA"/>
</dbReference>
<accession>A0A381N1T1</accession>
<reference evidence="3" key="1">
    <citation type="submission" date="2018-05" db="EMBL/GenBank/DDBJ databases">
        <authorList>
            <person name="Lanie J.A."/>
            <person name="Ng W.-L."/>
            <person name="Kazmierczak K.M."/>
            <person name="Andrzejewski T.M."/>
            <person name="Davidsen T.M."/>
            <person name="Wayne K.J."/>
            <person name="Tettelin H."/>
            <person name="Glass J.I."/>
            <person name="Rusch D."/>
            <person name="Podicherti R."/>
            <person name="Tsui H.-C.T."/>
            <person name="Winkler M.E."/>
        </authorList>
    </citation>
    <scope>NUCLEOTIDE SEQUENCE</scope>
</reference>
<dbReference type="GO" id="GO:0052816">
    <property type="term" value="F:long-chain fatty acyl-CoA hydrolase activity"/>
    <property type="evidence" value="ECO:0007669"/>
    <property type="project" value="TreeGrafter"/>
</dbReference>
<evidence type="ECO:0000256" key="1">
    <source>
        <dbReference type="ARBA" id="ARBA00022801"/>
    </source>
</evidence>
<gene>
    <name evidence="3" type="ORF">METZ01_LOCUS858</name>
</gene>
<evidence type="ECO:0000313" key="3">
    <source>
        <dbReference type="EMBL" id="SUZ48004.1"/>
    </source>
</evidence>
<name>A0A381N1T1_9ZZZZ</name>
<dbReference type="InterPro" id="IPR040170">
    <property type="entry name" value="Cytosol_ACT"/>
</dbReference>
<dbReference type="Pfam" id="PF03061">
    <property type="entry name" value="4HBT"/>
    <property type="match status" value="1"/>
</dbReference>
<dbReference type="SUPFAM" id="SSF54637">
    <property type="entry name" value="Thioesterase/thiol ester dehydrase-isomerase"/>
    <property type="match status" value="1"/>
</dbReference>
<dbReference type="InterPro" id="IPR006683">
    <property type="entry name" value="Thioestr_dom"/>
</dbReference>
<evidence type="ECO:0000259" key="2">
    <source>
        <dbReference type="PROSITE" id="PS51770"/>
    </source>
</evidence>
<feature type="domain" description="HotDog ACOT-type" evidence="2">
    <location>
        <begin position="1"/>
        <end position="116"/>
    </location>
</feature>
<dbReference type="InterPro" id="IPR029069">
    <property type="entry name" value="HotDog_dom_sf"/>
</dbReference>
<dbReference type="PROSITE" id="PS51770">
    <property type="entry name" value="HOTDOG_ACOT"/>
    <property type="match status" value="1"/>
</dbReference>
<dbReference type="Gene3D" id="3.10.129.10">
    <property type="entry name" value="Hotdog Thioesterase"/>
    <property type="match status" value="1"/>
</dbReference>
<dbReference type="PANTHER" id="PTHR11049:SF24">
    <property type="entry name" value="CYTOSOLIC ACYL COENZYME A THIOESTER HYDROLASE"/>
    <property type="match status" value="1"/>
</dbReference>
<dbReference type="GO" id="GO:0005829">
    <property type="term" value="C:cytosol"/>
    <property type="evidence" value="ECO:0007669"/>
    <property type="project" value="TreeGrafter"/>
</dbReference>
<dbReference type="InterPro" id="IPR033120">
    <property type="entry name" value="HOTDOG_ACOT"/>
</dbReference>
<dbReference type="GO" id="GO:0009062">
    <property type="term" value="P:fatty acid catabolic process"/>
    <property type="evidence" value="ECO:0007669"/>
    <property type="project" value="TreeGrafter"/>
</dbReference>
<dbReference type="GO" id="GO:0006637">
    <property type="term" value="P:acyl-CoA metabolic process"/>
    <property type="evidence" value="ECO:0007669"/>
    <property type="project" value="TreeGrafter"/>
</dbReference>
<dbReference type="PANTHER" id="PTHR11049">
    <property type="entry name" value="ACYL COENZYME A THIOESTER HYDROLASE"/>
    <property type="match status" value="1"/>
</dbReference>
<dbReference type="AlphaFoldDB" id="A0A381N1T1"/>
<keyword evidence="1" id="KW-0378">Hydrolase</keyword>
<organism evidence="3">
    <name type="scientific">marine metagenome</name>
    <dbReference type="NCBI Taxonomy" id="408172"/>
    <lineage>
        <taxon>unclassified sequences</taxon>
        <taxon>metagenomes</taxon>
        <taxon>ecological metagenomes</taxon>
    </lineage>
</organism>